<comment type="caution">
    <text evidence="1">The sequence shown here is derived from an EMBL/GenBank/DDBJ whole genome shotgun (WGS) entry which is preliminary data.</text>
</comment>
<reference evidence="1" key="1">
    <citation type="submission" date="2020-05" db="EMBL/GenBank/DDBJ databases">
        <title>Large-scale comparative analyses of tick genomes elucidate their genetic diversity and vector capacities.</title>
        <authorList>
            <person name="Jia N."/>
            <person name="Wang J."/>
            <person name="Shi W."/>
            <person name="Du L."/>
            <person name="Sun Y."/>
            <person name="Zhan W."/>
            <person name="Jiang J."/>
            <person name="Wang Q."/>
            <person name="Zhang B."/>
            <person name="Ji P."/>
            <person name="Sakyi L.B."/>
            <person name="Cui X."/>
            <person name="Yuan T."/>
            <person name="Jiang B."/>
            <person name="Yang W."/>
            <person name="Lam T.T.-Y."/>
            <person name="Chang Q."/>
            <person name="Ding S."/>
            <person name="Wang X."/>
            <person name="Zhu J."/>
            <person name="Ruan X."/>
            <person name="Zhao L."/>
            <person name="Wei J."/>
            <person name="Que T."/>
            <person name="Du C."/>
            <person name="Cheng J."/>
            <person name="Dai P."/>
            <person name="Han X."/>
            <person name="Huang E."/>
            <person name="Gao Y."/>
            <person name="Liu J."/>
            <person name="Shao H."/>
            <person name="Ye R."/>
            <person name="Li L."/>
            <person name="Wei W."/>
            <person name="Wang X."/>
            <person name="Wang C."/>
            <person name="Yang T."/>
            <person name="Huo Q."/>
            <person name="Li W."/>
            <person name="Guo W."/>
            <person name="Chen H."/>
            <person name="Zhou L."/>
            <person name="Ni X."/>
            <person name="Tian J."/>
            <person name="Zhou Y."/>
            <person name="Sheng Y."/>
            <person name="Liu T."/>
            <person name="Pan Y."/>
            <person name="Xia L."/>
            <person name="Li J."/>
            <person name="Zhao F."/>
            <person name="Cao W."/>
        </authorList>
    </citation>
    <scope>NUCLEOTIDE SEQUENCE</scope>
    <source>
        <strain evidence="1">Hyas-2018</strain>
    </source>
</reference>
<sequence length="139" mass="15171">MATMVPITLRWLPPPPSLATPAMPWHRWIRLFENFLLAFGATDLPAPRRRALLLHCLGPEVQHIFDALPPRPTAPHLPTTETLTTDATSTVAPKNHGGVSKQDAFATTDRMPRSRPASHAAAVATSCKSAHAERDEDDA</sequence>
<name>A0ACB7SVJ4_HYAAI</name>
<organism evidence="1 2">
    <name type="scientific">Hyalomma asiaticum</name>
    <name type="common">Tick</name>
    <dbReference type="NCBI Taxonomy" id="266040"/>
    <lineage>
        <taxon>Eukaryota</taxon>
        <taxon>Metazoa</taxon>
        <taxon>Ecdysozoa</taxon>
        <taxon>Arthropoda</taxon>
        <taxon>Chelicerata</taxon>
        <taxon>Arachnida</taxon>
        <taxon>Acari</taxon>
        <taxon>Parasitiformes</taxon>
        <taxon>Ixodida</taxon>
        <taxon>Ixodoidea</taxon>
        <taxon>Ixodidae</taxon>
        <taxon>Hyalomminae</taxon>
        <taxon>Hyalomma</taxon>
    </lineage>
</organism>
<dbReference type="Proteomes" id="UP000821845">
    <property type="component" value="Chromosome 2"/>
</dbReference>
<gene>
    <name evidence="1" type="ORF">HPB50_005446</name>
</gene>
<proteinExistence type="predicted"/>
<dbReference type="EMBL" id="CM023482">
    <property type="protein sequence ID" value="KAH6937934.1"/>
    <property type="molecule type" value="Genomic_DNA"/>
</dbReference>
<evidence type="ECO:0000313" key="2">
    <source>
        <dbReference type="Proteomes" id="UP000821845"/>
    </source>
</evidence>
<evidence type="ECO:0000313" key="1">
    <source>
        <dbReference type="EMBL" id="KAH6937934.1"/>
    </source>
</evidence>
<accession>A0ACB7SVJ4</accession>
<keyword evidence="2" id="KW-1185">Reference proteome</keyword>
<protein>
    <submittedName>
        <fullName evidence="1">Uncharacterized protein</fullName>
    </submittedName>
</protein>